<feature type="domain" description="F-box" evidence="2">
    <location>
        <begin position="23"/>
        <end position="71"/>
    </location>
</feature>
<evidence type="ECO:0008006" key="6">
    <source>
        <dbReference type="Google" id="ProtNLM"/>
    </source>
</evidence>
<dbReference type="InterPro" id="IPR036047">
    <property type="entry name" value="F-box-like_dom_sf"/>
</dbReference>
<evidence type="ECO:0000313" key="4">
    <source>
        <dbReference type="EMBL" id="TVU03183.1"/>
    </source>
</evidence>
<keyword evidence="1" id="KW-0479">Metal-binding</keyword>
<dbReference type="InterPro" id="IPR053781">
    <property type="entry name" value="F-box_AtFBL13-like"/>
</dbReference>
<protein>
    <recommendedName>
        <fullName evidence="6">F-box domain-containing protein</fullName>
    </recommendedName>
</protein>
<reference evidence="4 5" key="1">
    <citation type="journal article" date="2019" name="Sci. Rep.">
        <title>A high-quality genome of Eragrostis curvula grass provides insights into Poaceae evolution and supports new strategies to enhance forage quality.</title>
        <authorList>
            <person name="Carballo J."/>
            <person name="Santos B.A.C.M."/>
            <person name="Zappacosta D."/>
            <person name="Garbus I."/>
            <person name="Selva J.P."/>
            <person name="Gallo C.A."/>
            <person name="Diaz A."/>
            <person name="Albertini E."/>
            <person name="Caccamo M."/>
            <person name="Echenique V."/>
        </authorList>
    </citation>
    <scope>NUCLEOTIDE SEQUENCE [LARGE SCALE GENOMIC DNA]</scope>
    <source>
        <strain evidence="5">cv. Victoria</strain>
        <tissue evidence="4">Leaf</tissue>
    </source>
</reference>
<gene>
    <name evidence="4" type="ORF">EJB05_51285</name>
</gene>
<dbReference type="SUPFAM" id="SSF81383">
    <property type="entry name" value="F-box domain"/>
    <property type="match status" value="1"/>
</dbReference>
<dbReference type="PANTHER" id="PTHR34223">
    <property type="entry name" value="OS11G0201299 PROTEIN"/>
    <property type="match status" value="1"/>
</dbReference>
<name>A0A5J9SVX1_9POAL</name>
<dbReference type="PROSITE" id="PS50181">
    <property type="entry name" value="FBOX"/>
    <property type="match status" value="1"/>
</dbReference>
<sequence>MAPLTRQRKKAREAAGVPSIGADDRLSSLPGDVLRHILGFLPAQEAARTCLLARIWRDVWKATDRLVFAAESLQQAGGFVDRMLDLRLARLAEARPSACELRFRWFDPEADALRVNRWIRRALRCEVEALRVHMAGDDGDRDDFLVSSVYPLVSRHLKRLHLAGVRCIGSFLDLTICPALQDLEIYDCDLRTPEHQELHFLSEIAGAHLRTRAFMPELVAAHVVIGSDHDSCSCDGDRMSCHHVMAVGSCSMWENDEGAEQFYGGDHSQDTRECVLLSGLAEATDLTLRSSCSTLKTLLINHYWFADCRLLARILDHAPVLEKLTVLFSDEVESNYEVEMKGRLNQKRDQLHYQST</sequence>
<proteinExistence type="predicted"/>
<evidence type="ECO:0000256" key="1">
    <source>
        <dbReference type="PROSITE-ProRule" id="PRU00325"/>
    </source>
</evidence>
<feature type="non-terminal residue" evidence="4">
    <location>
        <position position="1"/>
    </location>
</feature>
<dbReference type="CDD" id="cd22160">
    <property type="entry name" value="F-box_AtFBL13-like"/>
    <property type="match status" value="1"/>
</dbReference>
<feature type="domain" description="SWIM-type" evidence="3">
    <location>
        <begin position="221"/>
        <end position="252"/>
    </location>
</feature>
<dbReference type="InterPro" id="IPR053197">
    <property type="entry name" value="F-box_SCFL_complex_component"/>
</dbReference>
<keyword evidence="5" id="KW-1185">Reference proteome</keyword>
<dbReference type="PROSITE" id="PS50966">
    <property type="entry name" value="ZF_SWIM"/>
    <property type="match status" value="1"/>
</dbReference>
<dbReference type="PANTHER" id="PTHR34223:SF22">
    <property type="entry name" value="OS11G0208300 PROTEIN"/>
    <property type="match status" value="1"/>
</dbReference>
<keyword evidence="1" id="KW-0863">Zinc-finger</keyword>
<organism evidence="4 5">
    <name type="scientific">Eragrostis curvula</name>
    <name type="common">weeping love grass</name>
    <dbReference type="NCBI Taxonomy" id="38414"/>
    <lineage>
        <taxon>Eukaryota</taxon>
        <taxon>Viridiplantae</taxon>
        <taxon>Streptophyta</taxon>
        <taxon>Embryophyta</taxon>
        <taxon>Tracheophyta</taxon>
        <taxon>Spermatophyta</taxon>
        <taxon>Magnoliopsida</taxon>
        <taxon>Liliopsida</taxon>
        <taxon>Poales</taxon>
        <taxon>Poaceae</taxon>
        <taxon>PACMAD clade</taxon>
        <taxon>Chloridoideae</taxon>
        <taxon>Eragrostideae</taxon>
        <taxon>Eragrostidinae</taxon>
        <taxon>Eragrostis</taxon>
    </lineage>
</organism>
<evidence type="ECO:0000259" key="2">
    <source>
        <dbReference type="PROSITE" id="PS50181"/>
    </source>
</evidence>
<dbReference type="AlphaFoldDB" id="A0A5J9SVX1"/>
<dbReference type="EMBL" id="RWGY01000213">
    <property type="protein sequence ID" value="TVU03183.1"/>
    <property type="molecule type" value="Genomic_DNA"/>
</dbReference>
<dbReference type="GO" id="GO:0008270">
    <property type="term" value="F:zinc ion binding"/>
    <property type="evidence" value="ECO:0007669"/>
    <property type="project" value="UniProtKB-KW"/>
</dbReference>
<dbReference type="InterPro" id="IPR001810">
    <property type="entry name" value="F-box_dom"/>
</dbReference>
<comment type="caution">
    <text evidence="4">The sequence shown here is derived from an EMBL/GenBank/DDBJ whole genome shotgun (WGS) entry which is preliminary data.</text>
</comment>
<evidence type="ECO:0000313" key="5">
    <source>
        <dbReference type="Proteomes" id="UP000324897"/>
    </source>
</evidence>
<dbReference type="Gramene" id="TVU03183">
    <property type="protein sequence ID" value="TVU03183"/>
    <property type="gene ID" value="EJB05_51285"/>
</dbReference>
<dbReference type="Proteomes" id="UP000324897">
    <property type="component" value="Unassembled WGS sequence"/>
</dbReference>
<keyword evidence="1" id="KW-0862">Zinc</keyword>
<accession>A0A5J9SVX1</accession>
<dbReference type="OrthoDB" id="2411074at2759"/>
<dbReference type="Pfam" id="PF00646">
    <property type="entry name" value="F-box"/>
    <property type="match status" value="1"/>
</dbReference>
<evidence type="ECO:0000259" key="3">
    <source>
        <dbReference type="PROSITE" id="PS50966"/>
    </source>
</evidence>
<dbReference type="InterPro" id="IPR007527">
    <property type="entry name" value="Znf_SWIM"/>
</dbReference>